<keyword evidence="2" id="KW-1185">Reference proteome</keyword>
<dbReference type="EMBL" id="JAZGLY010000002">
    <property type="protein sequence ID" value="MEE6186306.1"/>
    <property type="molecule type" value="Genomic_DNA"/>
</dbReference>
<dbReference type="PANTHER" id="PTHR31793:SF24">
    <property type="entry name" value="LONG-CHAIN ACYL-COA THIOESTERASE FADM"/>
    <property type="match status" value="1"/>
</dbReference>
<keyword evidence="1" id="KW-0378">Hydrolase</keyword>
<dbReference type="CDD" id="cd00586">
    <property type="entry name" value="4HBT"/>
    <property type="match status" value="1"/>
</dbReference>
<evidence type="ECO:0000313" key="1">
    <source>
        <dbReference type="EMBL" id="MEE6186306.1"/>
    </source>
</evidence>
<dbReference type="InterPro" id="IPR029069">
    <property type="entry name" value="HotDog_dom_sf"/>
</dbReference>
<reference evidence="1 2" key="1">
    <citation type="submission" date="2024-01" db="EMBL/GenBank/DDBJ databases">
        <title>Niabella digestum sp. nov., isolated from waste digestion system.</title>
        <authorList>
            <person name="Zhang L."/>
        </authorList>
    </citation>
    <scope>NUCLEOTIDE SEQUENCE [LARGE SCALE GENOMIC DNA]</scope>
    <source>
        <strain evidence="1 2">A18</strain>
    </source>
</reference>
<dbReference type="RefSeq" id="WP_330973716.1">
    <property type="nucleotide sequence ID" value="NZ_JAZGLY010000002.1"/>
</dbReference>
<dbReference type="Proteomes" id="UP001357452">
    <property type="component" value="Unassembled WGS sequence"/>
</dbReference>
<gene>
    <name evidence="1" type="ORF">V2H41_03385</name>
</gene>
<dbReference type="InterPro" id="IPR050563">
    <property type="entry name" value="4-hydroxybenzoyl-CoA_TE"/>
</dbReference>
<organism evidence="1 2">
    <name type="scientific">Niabella digestorum</name>
    <dbReference type="NCBI Taxonomy" id="3117701"/>
    <lineage>
        <taxon>Bacteria</taxon>
        <taxon>Pseudomonadati</taxon>
        <taxon>Bacteroidota</taxon>
        <taxon>Chitinophagia</taxon>
        <taxon>Chitinophagales</taxon>
        <taxon>Chitinophagaceae</taxon>
        <taxon>Niabella</taxon>
    </lineage>
</organism>
<dbReference type="Pfam" id="PF13279">
    <property type="entry name" value="4HBT_2"/>
    <property type="match status" value="1"/>
</dbReference>
<protein>
    <submittedName>
        <fullName evidence="1">Acyl-CoA thioesterase</fullName>
        <ecNumber evidence="1">3.1.2.-</ecNumber>
    </submittedName>
</protein>
<dbReference type="EC" id="3.1.2.-" evidence="1"/>
<evidence type="ECO:0000313" key="2">
    <source>
        <dbReference type="Proteomes" id="UP001357452"/>
    </source>
</evidence>
<dbReference type="Gene3D" id="3.10.129.10">
    <property type="entry name" value="Hotdog Thioesterase"/>
    <property type="match status" value="1"/>
</dbReference>
<sequence length="144" mass="16847">MQQYILPVQIRWSDLDANAHLRHSVYYDWGSYCRIAFLNEQGLSTTNMHELHIGPILFREEAIFKKEIRQEDKVTIDLKLVKARKDYSRFSIRHTIMKNNDTVAAVITVEGAWMDTVKRKLCTPPAIVATTYNAMPKSEDFEWI</sequence>
<comment type="caution">
    <text evidence="1">The sequence shown here is derived from an EMBL/GenBank/DDBJ whole genome shotgun (WGS) entry which is preliminary data.</text>
</comment>
<name>A0ABU7REA3_9BACT</name>
<dbReference type="SUPFAM" id="SSF54637">
    <property type="entry name" value="Thioesterase/thiol ester dehydrase-isomerase"/>
    <property type="match status" value="1"/>
</dbReference>
<accession>A0ABU7REA3</accession>
<dbReference type="GO" id="GO:0016787">
    <property type="term" value="F:hydrolase activity"/>
    <property type="evidence" value="ECO:0007669"/>
    <property type="project" value="UniProtKB-KW"/>
</dbReference>
<proteinExistence type="predicted"/>
<dbReference type="PANTHER" id="PTHR31793">
    <property type="entry name" value="4-HYDROXYBENZOYL-COA THIOESTERASE FAMILY MEMBER"/>
    <property type="match status" value="1"/>
</dbReference>